<evidence type="ECO:0000313" key="3">
    <source>
        <dbReference type="Proteomes" id="UP000258309"/>
    </source>
</evidence>
<dbReference type="STRING" id="5539.A0A3E2H2H2"/>
<dbReference type="AlphaFoldDB" id="A0A3E2H2H2"/>
<dbReference type="OMA" id="VRGEMKD"/>
<dbReference type="Proteomes" id="UP000258309">
    <property type="component" value="Unassembled WGS sequence"/>
</dbReference>
<feature type="non-terminal residue" evidence="2">
    <location>
        <position position="1"/>
    </location>
</feature>
<gene>
    <name evidence="2" type="ORF">B7463_g9156</name>
</gene>
<sequence length="199" mass="21863">MDPTPQDKAHFQAQEWCRPLLTSKDYTLIPTYSRIPKPSTTEDSLTAETLNTPDTISACLSFYKNPSPEPTNGRVDHEIRVLASLQRGVNGGPNVAHGGFIVVLLDDTMGALIGAINLYESRGRSEGVQGVEISNAVTAELNVKFLKPVLTPQDVEVVAWMREKKGRKCFIDGEVRDKNGVVMASAEALWILMRPKGKL</sequence>
<dbReference type="Gene3D" id="3.10.129.10">
    <property type="entry name" value="Hotdog Thioesterase"/>
    <property type="match status" value="1"/>
</dbReference>
<proteinExistence type="predicted"/>
<dbReference type="CDD" id="cd03443">
    <property type="entry name" value="PaaI_thioesterase"/>
    <property type="match status" value="1"/>
</dbReference>
<dbReference type="SUPFAM" id="SSF54637">
    <property type="entry name" value="Thioesterase/thiol ester dehydrase-isomerase"/>
    <property type="match status" value="1"/>
</dbReference>
<organism evidence="2 3">
    <name type="scientific">Scytalidium lignicola</name>
    <name type="common">Hyphomycete</name>
    <dbReference type="NCBI Taxonomy" id="5539"/>
    <lineage>
        <taxon>Eukaryota</taxon>
        <taxon>Fungi</taxon>
        <taxon>Dikarya</taxon>
        <taxon>Ascomycota</taxon>
        <taxon>Pezizomycotina</taxon>
        <taxon>Leotiomycetes</taxon>
        <taxon>Leotiomycetes incertae sedis</taxon>
        <taxon>Scytalidium</taxon>
    </lineage>
</organism>
<protein>
    <recommendedName>
        <fullName evidence="1">Thioesterase domain-containing protein</fullName>
    </recommendedName>
</protein>
<feature type="domain" description="Thioesterase" evidence="1">
    <location>
        <begin position="94"/>
        <end position="183"/>
    </location>
</feature>
<name>A0A3E2H2H2_SCYLI</name>
<dbReference type="PANTHER" id="PTHR47260:SF3">
    <property type="entry name" value="THIOESTERASE FAMILY PROTEIN (AFU_ORTHOLOGUE AFUA_7G03960)"/>
    <property type="match status" value="1"/>
</dbReference>
<evidence type="ECO:0000313" key="2">
    <source>
        <dbReference type="EMBL" id="RFU27183.1"/>
    </source>
</evidence>
<accession>A0A3E2H2H2</accession>
<dbReference type="EMBL" id="NCSJ02000219">
    <property type="protein sequence ID" value="RFU27183.1"/>
    <property type="molecule type" value="Genomic_DNA"/>
</dbReference>
<dbReference type="OrthoDB" id="506431at2759"/>
<comment type="caution">
    <text evidence="2">The sequence shown here is derived from an EMBL/GenBank/DDBJ whole genome shotgun (WGS) entry which is preliminary data.</text>
</comment>
<dbReference type="InterPro" id="IPR052061">
    <property type="entry name" value="PTE-AB_protein"/>
</dbReference>
<evidence type="ECO:0000259" key="1">
    <source>
        <dbReference type="Pfam" id="PF03061"/>
    </source>
</evidence>
<feature type="non-terminal residue" evidence="2">
    <location>
        <position position="199"/>
    </location>
</feature>
<dbReference type="Pfam" id="PF03061">
    <property type="entry name" value="4HBT"/>
    <property type="match status" value="1"/>
</dbReference>
<dbReference type="PANTHER" id="PTHR47260">
    <property type="entry name" value="UPF0644 PROTEIN PB2B4.06"/>
    <property type="match status" value="1"/>
</dbReference>
<dbReference type="InterPro" id="IPR029069">
    <property type="entry name" value="HotDog_dom_sf"/>
</dbReference>
<keyword evidence="3" id="KW-1185">Reference proteome</keyword>
<dbReference type="InterPro" id="IPR006683">
    <property type="entry name" value="Thioestr_dom"/>
</dbReference>
<reference evidence="2 3" key="1">
    <citation type="submission" date="2018-05" db="EMBL/GenBank/DDBJ databases">
        <title>Draft genome sequence of Scytalidium lignicola DSM 105466, a ubiquitous saprotrophic fungus.</title>
        <authorList>
            <person name="Buettner E."/>
            <person name="Gebauer A.M."/>
            <person name="Hofrichter M."/>
            <person name="Liers C."/>
            <person name="Kellner H."/>
        </authorList>
    </citation>
    <scope>NUCLEOTIDE SEQUENCE [LARGE SCALE GENOMIC DNA]</scope>
    <source>
        <strain evidence="2 3">DSM 105466</strain>
    </source>
</reference>